<reference evidence="3" key="1">
    <citation type="journal article" date="2019" name="Int. J. Syst. Evol. Microbiol.">
        <title>The Global Catalogue of Microorganisms (GCM) 10K type strain sequencing project: providing services to taxonomists for standard genome sequencing and annotation.</title>
        <authorList>
            <consortium name="The Broad Institute Genomics Platform"/>
            <consortium name="The Broad Institute Genome Sequencing Center for Infectious Disease"/>
            <person name="Wu L."/>
            <person name="Ma J."/>
        </authorList>
    </citation>
    <scope>NUCLEOTIDE SEQUENCE [LARGE SCALE GENOMIC DNA]</scope>
    <source>
        <strain evidence="3">JCM 14924</strain>
    </source>
</reference>
<dbReference type="Proteomes" id="UP001501391">
    <property type="component" value="Unassembled WGS sequence"/>
</dbReference>
<proteinExistence type="predicted"/>
<accession>A0ABN3BH01</accession>
<keyword evidence="3" id="KW-1185">Reference proteome</keyword>
<organism evidence="2 3">
    <name type="scientific">Streptomyces bangladeshensis</name>
    <dbReference type="NCBI Taxonomy" id="295352"/>
    <lineage>
        <taxon>Bacteria</taxon>
        <taxon>Bacillati</taxon>
        <taxon>Actinomycetota</taxon>
        <taxon>Actinomycetes</taxon>
        <taxon>Kitasatosporales</taxon>
        <taxon>Streptomycetaceae</taxon>
        <taxon>Streptomyces</taxon>
    </lineage>
</organism>
<name>A0ABN3BH01_9ACTN</name>
<sequence length="69" mass="7079">MTGDRFRRAGPVRAGSGRAGRDLIVAGSVRAGLDPIGPDRIETVRAGRSPVAGRRPAYQAAPVAGPVSQ</sequence>
<comment type="caution">
    <text evidence="2">The sequence shown here is derived from an EMBL/GenBank/DDBJ whole genome shotgun (WGS) entry which is preliminary data.</text>
</comment>
<gene>
    <name evidence="2" type="ORF">GCM10009787_22940</name>
</gene>
<evidence type="ECO:0000256" key="1">
    <source>
        <dbReference type="SAM" id="MobiDB-lite"/>
    </source>
</evidence>
<feature type="region of interest" description="Disordered" evidence="1">
    <location>
        <begin position="46"/>
        <end position="69"/>
    </location>
</feature>
<evidence type="ECO:0000313" key="2">
    <source>
        <dbReference type="EMBL" id="GAA2194908.1"/>
    </source>
</evidence>
<dbReference type="EMBL" id="BAAAOQ010000006">
    <property type="protein sequence ID" value="GAA2194908.1"/>
    <property type="molecule type" value="Genomic_DNA"/>
</dbReference>
<protein>
    <submittedName>
        <fullName evidence="2">Uncharacterized protein</fullName>
    </submittedName>
</protein>
<evidence type="ECO:0000313" key="3">
    <source>
        <dbReference type="Proteomes" id="UP001501391"/>
    </source>
</evidence>